<sequence length="719" mass="81005">MAAAKLDGLLKGKFRGCMLGTLLGDCLGAPFEGEPGSKVVVQKFFEKIDAPYKKSPQKTYTDDTAMMKSIAKCLIDKPSMDFKYLANLFVKEYYNEPRRGYGENVVQVFHKLRSSKFEDIYKPAREQFHGTGSYGNGGAMRVAPIPLFFNNNYEAMIEAATQTTRITHTHSIGVNGALLQAIAIHQSLMLEPNEKVDHQIYTKKLIEKMKAIETDDIHDLHDHTPYQTQLKKVSELLKLESSKKEVTEDEVVALLGNSIAALHSVPTGIYCYLKAQNEISGINTDNPFRRTIQYAISLGGDTDTIAAMAGSIAGAHYGEECIGENLMKHCEFVDEIIEMADELYKVTPKSIIKCVTGMAVHCSSMWWPPVTYGGFLNTICFMSLAGLTLYNFLSAISHGPGYLPLKWKPPNEDDISQLQFCGVCLGYKAPRSHHCRKCGRCVMKMDHHCPWINNCVGWGNHAHFTAFLFFAVLGCTQATIILSCSLYRAFNRVWYLYYGTGQEPIVHLGLYGIIMCVLSLGLAAGVVLAVGMLLFFQVRAILRNRTGIEDWIIEKANHRRKNTEDIFIFPYDLGTWGNIKQVMNISCQPVGDGITWELIDGCDQYTLTREQIEQKNSKRQRTKVYNILRAASGAWIPISHGCGVCIHPPYTDEPRIKLAVGDTVLVTRWRKYWLFGEKVQENLLPGEESISRIRGWFPRRCAVEMVEELNQNFTEKKIK</sequence>
<protein>
    <submittedName>
        <fullName evidence="1">Zinc finger dhhc domain containing protein</fullName>
    </submittedName>
</protein>
<accession>A0ACB9SQC2</accession>
<gene>
    <name evidence="1" type="ORF">MML48_7g00012255</name>
</gene>
<keyword evidence="2" id="KW-1185">Reference proteome</keyword>
<reference evidence="1" key="1">
    <citation type="submission" date="2022-04" db="EMBL/GenBank/DDBJ databases">
        <title>Chromosome-scale genome assembly of Holotrichia oblita Faldermann.</title>
        <authorList>
            <person name="Rongchong L."/>
        </authorList>
    </citation>
    <scope>NUCLEOTIDE SEQUENCE</scope>
    <source>
        <strain evidence="1">81SQS9</strain>
    </source>
</reference>
<proteinExistence type="predicted"/>
<dbReference type="Proteomes" id="UP001056778">
    <property type="component" value="Chromosome 7"/>
</dbReference>
<organism evidence="1 2">
    <name type="scientific">Holotrichia oblita</name>
    <name type="common">Chafer beetle</name>
    <dbReference type="NCBI Taxonomy" id="644536"/>
    <lineage>
        <taxon>Eukaryota</taxon>
        <taxon>Metazoa</taxon>
        <taxon>Ecdysozoa</taxon>
        <taxon>Arthropoda</taxon>
        <taxon>Hexapoda</taxon>
        <taxon>Insecta</taxon>
        <taxon>Pterygota</taxon>
        <taxon>Neoptera</taxon>
        <taxon>Endopterygota</taxon>
        <taxon>Coleoptera</taxon>
        <taxon>Polyphaga</taxon>
        <taxon>Scarabaeiformia</taxon>
        <taxon>Scarabaeidae</taxon>
        <taxon>Melolonthinae</taxon>
        <taxon>Holotrichia</taxon>
    </lineage>
</organism>
<name>A0ACB9SQC2_HOLOL</name>
<comment type="caution">
    <text evidence="1">The sequence shown here is derived from an EMBL/GenBank/DDBJ whole genome shotgun (WGS) entry which is preliminary data.</text>
</comment>
<dbReference type="EMBL" id="CM043021">
    <property type="protein sequence ID" value="KAI4457499.1"/>
    <property type="molecule type" value="Genomic_DNA"/>
</dbReference>
<evidence type="ECO:0000313" key="2">
    <source>
        <dbReference type="Proteomes" id="UP001056778"/>
    </source>
</evidence>
<evidence type="ECO:0000313" key="1">
    <source>
        <dbReference type="EMBL" id="KAI4457499.1"/>
    </source>
</evidence>